<feature type="compositionally biased region" description="Low complexity" evidence="16">
    <location>
        <begin position="651"/>
        <end position="660"/>
    </location>
</feature>
<evidence type="ECO:0000256" key="10">
    <source>
        <dbReference type="ARBA" id="ARBA00023002"/>
    </source>
</evidence>
<evidence type="ECO:0000259" key="17">
    <source>
        <dbReference type="PROSITE" id="PS50016"/>
    </source>
</evidence>
<evidence type="ECO:0000256" key="3">
    <source>
        <dbReference type="ARBA" id="ARBA00006942"/>
    </source>
</evidence>
<protein>
    <submittedName>
        <fullName evidence="19">Lysine (K)-specific demethylase 7Ab</fullName>
    </submittedName>
</protein>
<gene>
    <name evidence="19" type="primary">KDM7A</name>
    <name evidence="19" type="synonym">LOC115152239</name>
</gene>
<keyword evidence="11" id="KW-0408">Iron</keyword>
<feature type="region of interest" description="Disordered" evidence="16">
    <location>
        <begin position="451"/>
        <end position="489"/>
    </location>
</feature>
<dbReference type="InterPro" id="IPR041070">
    <property type="entry name" value="JHD"/>
</dbReference>
<feature type="domain" description="PHD-type" evidence="17">
    <location>
        <begin position="5"/>
        <end position="56"/>
    </location>
</feature>
<dbReference type="GO" id="GO:0008270">
    <property type="term" value="F:zinc ion binding"/>
    <property type="evidence" value="ECO:0007669"/>
    <property type="project" value="UniProtKB-KW"/>
</dbReference>
<dbReference type="GO" id="GO:0007420">
    <property type="term" value="P:brain development"/>
    <property type="evidence" value="ECO:0007669"/>
    <property type="project" value="UniProtKB-ARBA"/>
</dbReference>
<dbReference type="Pfam" id="PF02373">
    <property type="entry name" value="JmjC"/>
    <property type="match status" value="1"/>
</dbReference>
<feature type="compositionally biased region" description="Polar residues" evidence="16">
    <location>
        <begin position="588"/>
        <end position="602"/>
    </location>
</feature>
<evidence type="ECO:0000256" key="12">
    <source>
        <dbReference type="ARBA" id="ARBA00023015"/>
    </source>
</evidence>
<dbReference type="SMART" id="SM00558">
    <property type="entry name" value="JmjC"/>
    <property type="match status" value="1"/>
</dbReference>
<dbReference type="Gene3D" id="2.60.120.650">
    <property type="entry name" value="Cupin"/>
    <property type="match status" value="1"/>
</dbReference>
<evidence type="ECO:0000313" key="19">
    <source>
        <dbReference type="Ensembl" id="ENSSTUP00000027479.1"/>
    </source>
</evidence>
<accession>A0A673XZ21</accession>
<keyword evidence="13" id="KW-0804">Transcription</keyword>
<keyword evidence="20" id="KW-1185">Reference proteome</keyword>
<evidence type="ECO:0000256" key="2">
    <source>
        <dbReference type="ARBA" id="ARBA00004123"/>
    </source>
</evidence>
<keyword evidence="10" id="KW-0560">Oxidoreductase</keyword>
<dbReference type="InterPro" id="IPR011011">
    <property type="entry name" value="Znf_FYVE_PHD"/>
</dbReference>
<dbReference type="SUPFAM" id="SSF51197">
    <property type="entry name" value="Clavaminate synthase-like"/>
    <property type="match status" value="1"/>
</dbReference>
<dbReference type="PANTHER" id="PTHR23123">
    <property type="entry name" value="PHD/F-BOX CONTAINING PROTEIN"/>
    <property type="match status" value="1"/>
</dbReference>
<dbReference type="Proteomes" id="UP000472277">
    <property type="component" value="Chromosome 17"/>
</dbReference>
<proteinExistence type="inferred from homology"/>
<evidence type="ECO:0000259" key="18">
    <source>
        <dbReference type="PROSITE" id="PS51184"/>
    </source>
</evidence>
<keyword evidence="8" id="KW-0524">Neurogenesis</keyword>
<evidence type="ECO:0000256" key="16">
    <source>
        <dbReference type="SAM" id="MobiDB-lite"/>
    </source>
</evidence>
<dbReference type="InterPro" id="IPR003347">
    <property type="entry name" value="JmjC_dom"/>
</dbReference>
<dbReference type="Ensembl" id="ENSSTUT00000028766.1">
    <property type="protein sequence ID" value="ENSSTUP00000027479.1"/>
    <property type="gene ID" value="ENSSTUG00000011789.1"/>
</dbReference>
<evidence type="ECO:0000256" key="5">
    <source>
        <dbReference type="ARBA" id="ARBA00022771"/>
    </source>
</evidence>
<dbReference type="GO" id="GO:0032454">
    <property type="term" value="F:histone H3K9 demethylase activity"/>
    <property type="evidence" value="ECO:0007669"/>
    <property type="project" value="UniProtKB-ARBA"/>
</dbReference>
<feature type="compositionally biased region" description="Basic residues" evidence="16">
    <location>
        <begin position="468"/>
        <end position="485"/>
    </location>
</feature>
<dbReference type="InterPro" id="IPR019786">
    <property type="entry name" value="Zinc_finger_PHD-type_CS"/>
</dbReference>
<dbReference type="PROSITE" id="PS51184">
    <property type="entry name" value="JMJC"/>
    <property type="match status" value="1"/>
</dbReference>
<keyword evidence="4" id="KW-0479">Metal-binding</keyword>
<evidence type="ECO:0000256" key="15">
    <source>
        <dbReference type="PROSITE-ProRule" id="PRU00146"/>
    </source>
</evidence>
<feature type="domain" description="JmjC" evidence="18">
    <location>
        <begin position="198"/>
        <end position="354"/>
    </location>
</feature>
<keyword evidence="5 15" id="KW-0863">Zinc-finger</keyword>
<keyword evidence="12" id="KW-0805">Transcription regulation</keyword>
<dbReference type="FunFam" id="2.60.120.650:FF:000021">
    <property type="entry name" value="Lysine-specific demethylase 7A"/>
    <property type="match status" value="1"/>
</dbReference>
<evidence type="ECO:0000256" key="4">
    <source>
        <dbReference type="ARBA" id="ARBA00022723"/>
    </source>
</evidence>
<keyword evidence="6" id="KW-0862">Zinc</keyword>
<evidence type="ECO:0000256" key="13">
    <source>
        <dbReference type="ARBA" id="ARBA00023163"/>
    </source>
</evidence>
<evidence type="ECO:0000256" key="14">
    <source>
        <dbReference type="ARBA" id="ARBA00023242"/>
    </source>
</evidence>
<reference evidence="19" key="2">
    <citation type="submission" date="2025-09" db="UniProtKB">
        <authorList>
            <consortium name="Ensembl"/>
        </authorList>
    </citation>
    <scope>IDENTIFICATION</scope>
</reference>
<comment type="cofactor">
    <cofactor evidence="1">
        <name>Fe(2+)</name>
        <dbReference type="ChEBI" id="CHEBI:29033"/>
    </cofactor>
</comment>
<dbReference type="FunFam" id="3.30.40.10:FF:000193">
    <property type="entry name" value="lysine-specific demethylase PHF2 isoform X1"/>
    <property type="match status" value="1"/>
</dbReference>
<keyword evidence="7" id="KW-0156">Chromatin regulator</keyword>
<dbReference type="InterPro" id="IPR019787">
    <property type="entry name" value="Znf_PHD-finger"/>
</dbReference>
<comment type="subcellular location">
    <subcellularLocation>
        <location evidence="2">Nucleus</location>
    </subcellularLocation>
</comment>
<evidence type="ECO:0000256" key="8">
    <source>
        <dbReference type="ARBA" id="ARBA00022902"/>
    </source>
</evidence>
<feature type="region of interest" description="Disordered" evidence="16">
    <location>
        <begin position="691"/>
        <end position="725"/>
    </location>
</feature>
<dbReference type="PROSITE" id="PS01359">
    <property type="entry name" value="ZF_PHD_1"/>
    <property type="match status" value="1"/>
</dbReference>
<evidence type="ECO:0000256" key="9">
    <source>
        <dbReference type="ARBA" id="ARBA00022964"/>
    </source>
</evidence>
<evidence type="ECO:0000256" key="11">
    <source>
        <dbReference type="ARBA" id="ARBA00023004"/>
    </source>
</evidence>
<dbReference type="PROSITE" id="PS50016">
    <property type="entry name" value="ZF_PHD_2"/>
    <property type="match status" value="1"/>
</dbReference>
<feature type="compositionally biased region" description="Polar residues" evidence="16">
    <location>
        <begin position="703"/>
        <end position="715"/>
    </location>
</feature>
<keyword evidence="14" id="KW-0539">Nucleus</keyword>
<dbReference type="Pfam" id="PF17811">
    <property type="entry name" value="JHD"/>
    <property type="match status" value="1"/>
</dbReference>
<dbReference type="GO" id="GO:0071558">
    <property type="term" value="F:histone H3K27me2/H3K27me3 demethylase activity"/>
    <property type="evidence" value="ECO:0007669"/>
    <property type="project" value="UniProtKB-ARBA"/>
</dbReference>
<dbReference type="GeneTree" id="ENSGT00940000158039"/>
<dbReference type="InterPro" id="IPR050690">
    <property type="entry name" value="JHDM1_Histone_Demethylase"/>
</dbReference>
<evidence type="ECO:0000256" key="7">
    <source>
        <dbReference type="ARBA" id="ARBA00022853"/>
    </source>
</evidence>
<name>A0A673XZ21_SALTR</name>
<feature type="region of interest" description="Disordered" evidence="16">
    <location>
        <begin position="638"/>
        <end position="677"/>
    </location>
</feature>
<dbReference type="SMART" id="SM00249">
    <property type="entry name" value="PHD"/>
    <property type="match status" value="1"/>
</dbReference>
<dbReference type="Pfam" id="PF00628">
    <property type="entry name" value="PHD"/>
    <property type="match status" value="1"/>
</dbReference>
<keyword evidence="9" id="KW-0223">Dioxygenase</keyword>
<comment type="similarity">
    <text evidence="3">Belongs to the JHDM1 histone demethylase family. JHDM1D subfamily.</text>
</comment>
<evidence type="ECO:0000256" key="1">
    <source>
        <dbReference type="ARBA" id="ARBA00001954"/>
    </source>
</evidence>
<organism evidence="19 20">
    <name type="scientific">Salmo trutta</name>
    <name type="common">Brown trout</name>
    <dbReference type="NCBI Taxonomy" id="8032"/>
    <lineage>
        <taxon>Eukaryota</taxon>
        <taxon>Metazoa</taxon>
        <taxon>Chordata</taxon>
        <taxon>Craniata</taxon>
        <taxon>Vertebrata</taxon>
        <taxon>Euteleostomi</taxon>
        <taxon>Actinopterygii</taxon>
        <taxon>Neopterygii</taxon>
        <taxon>Teleostei</taxon>
        <taxon>Protacanthopterygii</taxon>
        <taxon>Salmoniformes</taxon>
        <taxon>Salmonidae</taxon>
        <taxon>Salmoninae</taxon>
        <taxon>Salmo</taxon>
    </lineage>
</organism>
<dbReference type="Gene3D" id="1.20.58.1360">
    <property type="match status" value="1"/>
</dbReference>
<feature type="region of interest" description="Disordered" evidence="16">
    <location>
        <begin position="564"/>
        <end position="623"/>
    </location>
</feature>
<evidence type="ECO:0000256" key="6">
    <source>
        <dbReference type="ARBA" id="ARBA00022833"/>
    </source>
</evidence>
<sequence length="768" mass="86963">MAAAPLYCVCRQSYDVSRFMIECDICNDWFHGSCVQVEEHHAVDIDVYHCPKCDVQHGPSLMKNRNNWHRHDYTEPDDGSRPVQAGTSVFVRELQNRTFPSADEIMVQMQGHQVTQKYLEKQGFRYPITVPKVDGLGLKLPPSSFSVRDVEEYVGGDKIVDVIDVARQADSKMKLREFVKYYYKPHRPKVLNVISLEFSDTKMAELVVVPDIAQKMSWVENYWPDDSFFPKPFVQKYCLMGVKDSYTDFHIDFGGTSVWYHVLWGEKIFYLIKPTQANLALYEAWSSSPNQSEVFFGDKVDKCYKCVVSQGTTVLIPTGWIHAVLTSQDCMAFGGNFLHNLNIGMQLRCYEMERRLKTPDLFKFPYFEAICWYVAKNLLETLKELREDNCQPPAYLTEGVKALITALKNWLKREVTEPASEVPDHIRPNRLIKELTKEIRYLEVSKPMKSQGSGACPLTRSTLDRASHHARRTARRLRHHHHHAPKTPSNLEILELHTRQVLKRLEVGPFEEDVPFSSTVTAKFNKASVASAAAVERSLDNNLRLVMCHGRIIRLTHLCDLVQKRDSSGKDSGSSDEEDKELCRTERGTGSVTDLHQASQALSHHHKPLKGEHPTSPTTEEEAVEGMLSMAGLLYPQRPEESSTAQEPWWSSPSSGSNSSEAWGDQSPSRAASTPLCLDPSPGTDYQYCETTLSPPLHPSKRSAPNTPPISNQATKGKRPKKGMATTKQRLGKILKLSRNNHFLMASEDAAFCYLVFITSLGHCLVLV</sequence>
<dbReference type="InterPro" id="IPR001965">
    <property type="entry name" value="Znf_PHD"/>
</dbReference>
<reference evidence="19" key="1">
    <citation type="submission" date="2025-08" db="UniProtKB">
        <authorList>
            <consortium name="Ensembl"/>
        </authorList>
    </citation>
    <scope>IDENTIFICATION</scope>
</reference>
<dbReference type="AlphaFoldDB" id="A0A673XZ21"/>
<evidence type="ECO:0000313" key="20">
    <source>
        <dbReference type="Proteomes" id="UP000472277"/>
    </source>
</evidence>
<dbReference type="GO" id="GO:0005634">
    <property type="term" value="C:nucleus"/>
    <property type="evidence" value="ECO:0007669"/>
    <property type="project" value="UniProtKB-SubCell"/>
</dbReference>
<dbReference type="SUPFAM" id="SSF57903">
    <property type="entry name" value="FYVE/PHD zinc finger"/>
    <property type="match status" value="1"/>
</dbReference>